<dbReference type="OrthoDB" id="68336at2759"/>
<keyword evidence="7" id="KW-0134">Cell wall</keyword>
<keyword evidence="21" id="KW-1133">Transmembrane helix</keyword>
<evidence type="ECO:0000256" key="20">
    <source>
        <dbReference type="SAM" id="MobiDB-lite"/>
    </source>
</evidence>
<evidence type="ECO:0000313" key="22">
    <source>
        <dbReference type="EMBL" id="CAY69184.1"/>
    </source>
</evidence>
<evidence type="ECO:0000256" key="13">
    <source>
        <dbReference type="ARBA" id="ARBA00023277"/>
    </source>
</evidence>
<dbReference type="GO" id="GO:0009277">
    <property type="term" value="C:fungal-type cell wall"/>
    <property type="evidence" value="ECO:0007669"/>
    <property type="project" value="TreeGrafter"/>
</dbReference>
<evidence type="ECO:0000256" key="1">
    <source>
        <dbReference type="ARBA" id="ARBA00000382"/>
    </source>
</evidence>
<dbReference type="GO" id="GO:0042973">
    <property type="term" value="F:glucan endo-1,3-beta-D-glucosidase activity"/>
    <property type="evidence" value="ECO:0007669"/>
    <property type="project" value="UniProtKB-EC"/>
</dbReference>
<feature type="compositionally biased region" description="Polar residues" evidence="20">
    <location>
        <begin position="23"/>
        <end position="32"/>
    </location>
</feature>
<comment type="function">
    <text evidence="16">Glucanases play a role in cell expansion during growth, in cell-cell fusion during mating, and in spore release during sporulation. This enzyme may be involved in beta-glucan degradation. Active on laminarin and lichenan.</text>
</comment>
<evidence type="ECO:0000256" key="10">
    <source>
        <dbReference type="ARBA" id="ARBA00022801"/>
    </source>
</evidence>
<dbReference type="Gene3D" id="3.20.20.80">
    <property type="entry name" value="Glycosidases"/>
    <property type="match status" value="2"/>
</dbReference>
<dbReference type="SUPFAM" id="SSF51445">
    <property type="entry name" value="(Trans)glycosidases"/>
    <property type="match status" value="1"/>
</dbReference>
<dbReference type="EMBL" id="FN392320">
    <property type="protein sequence ID" value="CAY69184.1"/>
    <property type="molecule type" value="Genomic_DNA"/>
</dbReference>
<keyword evidence="10 22" id="KW-0378">Hydrolase</keyword>
<feature type="compositionally biased region" description="Basic and acidic residues" evidence="20">
    <location>
        <begin position="13"/>
        <end position="22"/>
    </location>
</feature>
<keyword evidence="21" id="KW-0812">Transmembrane</keyword>
<feature type="transmembrane region" description="Helical" evidence="21">
    <location>
        <begin position="306"/>
        <end position="329"/>
    </location>
</feature>
<dbReference type="SMR" id="C4R110"/>
<evidence type="ECO:0000313" key="23">
    <source>
        <dbReference type="Proteomes" id="UP000000314"/>
    </source>
</evidence>
<evidence type="ECO:0000256" key="8">
    <source>
        <dbReference type="ARBA" id="ARBA00022525"/>
    </source>
</evidence>
<dbReference type="InterPro" id="IPR050732">
    <property type="entry name" value="Beta-glucan_modifiers"/>
</dbReference>
<evidence type="ECO:0000256" key="7">
    <source>
        <dbReference type="ARBA" id="ARBA00022512"/>
    </source>
</evidence>
<organism evidence="22 23">
    <name type="scientific">Komagataella phaffii (strain GS115 / ATCC 20864)</name>
    <name type="common">Yeast</name>
    <name type="synonym">Pichia pastoris</name>
    <dbReference type="NCBI Taxonomy" id="644223"/>
    <lineage>
        <taxon>Eukaryota</taxon>
        <taxon>Fungi</taxon>
        <taxon>Dikarya</taxon>
        <taxon>Ascomycota</taxon>
        <taxon>Saccharomycotina</taxon>
        <taxon>Pichiomycetes</taxon>
        <taxon>Pichiales</taxon>
        <taxon>Pichiaceae</taxon>
        <taxon>Komagataella</taxon>
    </lineage>
</organism>
<dbReference type="GO" id="GO:0009986">
    <property type="term" value="C:cell surface"/>
    <property type="evidence" value="ECO:0007669"/>
    <property type="project" value="TreeGrafter"/>
</dbReference>
<evidence type="ECO:0000256" key="6">
    <source>
        <dbReference type="ARBA" id="ARBA00022475"/>
    </source>
</evidence>
<keyword evidence="13" id="KW-0119">Carbohydrate metabolism</keyword>
<evidence type="ECO:0000256" key="21">
    <source>
        <dbReference type="SAM" id="Phobius"/>
    </source>
</evidence>
<dbReference type="CAZy" id="GH17">
    <property type="family name" value="Glycoside Hydrolase Family 17"/>
</dbReference>
<evidence type="ECO:0000256" key="12">
    <source>
        <dbReference type="ARBA" id="ARBA00023180"/>
    </source>
</evidence>
<keyword evidence="11 21" id="KW-0472">Membrane</keyword>
<dbReference type="PANTHER" id="PTHR16631:SF17">
    <property type="entry name" value="GLUCAN ENDO-1,3-BETA-GLUCOSIDASE BTGC"/>
    <property type="match status" value="1"/>
</dbReference>
<dbReference type="eggNOG" id="ENOG502QTKT">
    <property type="taxonomic scope" value="Eukaryota"/>
</dbReference>
<keyword evidence="15" id="KW-0624">Polysaccharide degradation</keyword>
<dbReference type="AlphaFoldDB" id="C4R110"/>
<reference evidence="22 23" key="1">
    <citation type="journal article" date="2009" name="Nat. Biotechnol.">
        <title>Genome sequence of the recombinant protein production host Pichia pastoris.</title>
        <authorList>
            <person name="De Schutter K."/>
            <person name="Lin Y.C."/>
            <person name="Tiels P."/>
            <person name="Van Hecke A."/>
            <person name="Glinka S."/>
            <person name="Weber-Lehmann J."/>
            <person name="Rouze P."/>
            <person name="Van de Peer Y."/>
            <person name="Callewaert N."/>
        </authorList>
    </citation>
    <scope>NUCLEOTIDE SEQUENCE [LARGE SCALE GENOMIC DNA]</scope>
    <source>
        <strain evidence="23">GS115 / ATCC 20864</strain>
    </source>
</reference>
<comment type="similarity">
    <text evidence="4 19">Belongs to the glycosyl hydrolase 17 family.</text>
</comment>
<evidence type="ECO:0000256" key="14">
    <source>
        <dbReference type="ARBA" id="ARBA00023316"/>
    </source>
</evidence>
<dbReference type="GO" id="GO:0000272">
    <property type="term" value="P:polysaccharide catabolic process"/>
    <property type="evidence" value="ECO:0007669"/>
    <property type="project" value="UniProtKB-KW"/>
</dbReference>
<keyword evidence="12" id="KW-0325">Glycoprotein</keyword>
<evidence type="ECO:0000256" key="5">
    <source>
        <dbReference type="ARBA" id="ARBA00012780"/>
    </source>
</evidence>
<dbReference type="KEGG" id="ppa:PAS_chr2-1_0550"/>
<evidence type="ECO:0000256" key="11">
    <source>
        <dbReference type="ARBA" id="ARBA00023136"/>
    </source>
</evidence>
<dbReference type="RefSeq" id="XP_002491464.1">
    <property type="nucleotide sequence ID" value="XM_002491419.1"/>
</dbReference>
<sequence length="700" mass="78879">MSPHSPTKSNGQRVEKKTRFEDSSSPNESSPIQLDDEEEPSKYINHEIKLEEHLNYPQTNDSVKSWPILRSKSLPIGKWRSNTESRLSIPITRSKSEAREKRSEHEDNLKTETVVFDNEFKWKYPKVKLNSSVVQPLTVSSFEDGSSEPVTGPVSSLANSNKAKSLDIKAASAKAESNNNVNSANMDYETLAFLNHPNSRVPEVGVGPSKNFMTSPIAETGNTNKDIPAKFDQPTDSSKETVGLKLLDTSTSDVMFGSSVHSAYQKTETKEYSNEVGNETASFAPSSIYSEKAGKYREHGSWKSPFYVGCILVLLGSLIASLAILVPLVTELIGGTTTTIFNYMNRVSPTERQKLIDQLISHYNLSTTNTSFSVSPKIMIQIPPANNFTQDETQNSYAGLNKKFHNNTELKSLMSDKRLQKSIYGVNYAPRGSLQPMCGVNYDQVVLDLGVLSMVTSRLKLYGLQCQQAAYVLDVIQDMGLNMTVSIGVWLNSDRQSNENQISDLQKILLKVRRDQIDTIFVGNEVLWRHELSTDALFQYIKQVKRIVQQLGWYDLPVGTNEHYSCVKEDWADQLDILGVNLHPFFNGTTAKIAPGWVNSTLYNICSTKSCMEKIVIGETGWPYQGGSFIDAIAKKKNYDLYLKGFSALARHLKIPWYWFEAFDEPWKKIYENGENKWETEWGLFTVDRKLKEGVKLPKY</sequence>
<comment type="subcellular location">
    <subcellularLocation>
        <location evidence="3">Cell membrane</location>
        <topology evidence="3">Single-pass type II membrane protein</topology>
    </subcellularLocation>
    <subcellularLocation>
        <location evidence="2">Secreted</location>
        <location evidence="2">Cell wall</location>
    </subcellularLocation>
</comment>
<name>C4R110_KOMPG</name>
<keyword evidence="14" id="KW-0961">Cell wall biogenesis/degradation</keyword>
<evidence type="ECO:0000256" key="18">
    <source>
        <dbReference type="ARBA" id="ARBA00043078"/>
    </source>
</evidence>
<dbReference type="InParanoid" id="C4R110"/>
<keyword evidence="8" id="KW-0964">Secreted</keyword>
<dbReference type="GeneID" id="8197989"/>
<proteinExistence type="inferred from homology"/>
<evidence type="ECO:0000256" key="19">
    <source>
        <dbReference type="RuleBase" id="RU004335"/>
    </source>
</evidence>
<keyword evidence="6" id="KW-1003">Cell membrane</keyword>
<evidence type="ECO:0000256" key="9">
    <source>
        <dbReference type="ARBA" id="ARBA00022729"/>
    </source>
</evidence>
<keyword evidence="23" id="KW-1185">Reference proteome</keyword>
<evidence type="ECO:0000256" key="15">
    <source>
        <dbReference type="ARBA" id="ARBA00023326"/>
    </source>
</evidence>
<dbReference type="PANTHER" id="PTHR16631">
    <property type="entry name" value="GLUCAN 1,3-BETA-GLUCOSIDASE"/>
    <property type="match status" value="1"/>
</dbReference>
<evidence type="ECO:0000256" key="17">
    <source>
        <dbReference type="ARBA" id="ARBA00042373"/>
    </source>
</evidence>
<evidence type="ECO:0000256" key="4">
    <source>
        <dbReference type="ARBA" id="ARBA00008773"/>
    </source>
</evidence>
<feature type="compositionally biased region" description="Polar residues" evidence="20">
    <location>
        <begin position="1"/>
        <end position="12"/>
    </location>
</feature>
<keyword evidence="9" id="KW-0732">Signal</keyword>
<dbReference type="Pfam" id="PF00332">
    <property type="entry name" value="Glyco_hydro_17"/>
    <property type="match status" value="1"/>
</dbReference>
<dbReference type="GO" id="GO:0005886">
    <property type="term" value="C:plasma membrane"/>
    <property type="evidence" value="ECO:0007669"/>
    <property type="project" value="UniProtKB-SubCell"/>
</dbReference>
<dbReference type="InterPro" id="IPR017853">
    <property type="entry name" value="GH"/>
</dbReference>
<accession>C4R110</accession>
<comment type="catalytic activity">
    <reaction evidence="1">
        <text>Hydrolysis of (1-&gt;3)-beta-D-glucosidic linkages in (1-&gt;3)-beta-D-glucans.</text>
        <dbReference type="EC" id="3.2.1.39"/>
    </reaction>
</comment>
<gene>
    <name evidence="22" type="ordered locus">PAS_chr2-1_0550</name>
</gene>
<protein>
    <recommendedName>
        <fullName evidence="5">glucan endo-1,3-beta-D-glucosidase</fullName>
        <ecNumber evidence="5">3.2.1.39</ecNumber>
    </recommendedName>
    <alternativeName>
        <fullName evidence="18">Endo-1,3-beta-glucanase btgC</fullName>
    </alternativeName>
    <alternativeName>
        <fullName evidence="17">Laminarinase btgC</fullName>
    </alternativeName>
</protein>
<dbReference type="STRING" id="644223.C4R110"/>
<dbReference type="EC" id="3.2.1.39" evidence="5"/>
<feature type="region of interest" description="Disordered" evidence="20">
    <location>
        <begin position="1"/>
        <end position="44"/>
    </location>
</feature>
<evidence type="ECO:0000256" key="16">
    <source>
        <dbReference type="ARBA" id="ARBA00037649"/>
    </source>
</evidence>
<feature type="region of interest" description="Disordered" evidence="20">
    <location>
        <begin position="142"/>
        <end position="161"/>
    </location>
</feature>
<evidence type="ECO:0000256" key="3">
    <source>
        <dbReference type="ARBA" id="ARBA00004401"/>
    </source>
</evidence>
<dbReference type="HOGENOM" id="CLU_393849_0_0_1"/>
<dbReference type="GO" id="GO:0005576">
    <property type="term" value="C:extracellular region"/>
    <property type="evidence" value="ECO:0007669"/>
    <property type="project" value="TreeGrafter"/>
</dbReference>
<evidence type="ECO:0000256" key="2">
    <source>
        <dbReference type="ARBA" id="ARBA00004191"/>
    </source>
</evidence>
<dbReference type="Proteomes" id="UP000000314">
    <property type="component" value="Chromosome 2"/>
</dbReference>
<dbReference type="OMA" id="NEWETEW"/>
<dbReference type="GO" id="GO:0071555">
    <property type="term" value="P:cell wall organization"/>
    <property type="evidence" value="ECO:0007669"/>
    <property type="project" value="UniProtKB-KW"/>
</dbReference>
<dbReference type="InterPro" id="IPR000490">
    <property type="entry name" value="Glyco_hydro_17"/>
</dbReference>